<protein>
    <submittedName>
        <fullName evidence="1">DUF2993 domain-containing protein</fullName>
    </submittedName>
</protein>
<accession>A0A345XS77</accession>
<dbReference type="KEGG" id="sarm:DVA86_19430"/>
<dbReference type="Pfam" id="PF11209">
    <property type="entry name" value="LmeA"/>
    <property type="match status" value="1"/>
</dbReference>
<reference evidence="1 2" key="1">
    <citation type="submission" date="2018-07" db="EMBL/GenBank/DDBJ databases">
        <title>Draft genome of the type strain Streptomyces armeniacus ATCC 15676.</title>
        <authorList>
            <person name="Labana P."/>
            <person name="Gosse J.T."/>
            <person name="Boddy C.N."/>
        </authorList>
    </citation>
    <scope>NUCLEOTIDE SEQUENCE [LARGE SCALE GENOMIC DNA]</scope>
    <source>
        <strain evidence="1 2">ATCC 15676</strain>
    </source>
</reference>
<dbReference type="EMBL" id="CP031320">
    <property type="protein sequence ID" value="AXK34493.1"/>
    <property type="molecule type" value="Genomic_DNA"/>
</dbReference>
<name>A0A345XS77_9ACTN</name>
<keyword evidence="2" id="KW-1185">Reference proteome</keyword>
<proteinExistence type="predicted"/>
<dbReference type="AlphaFoldDB" id="A0A345XS77"/>
<sequence length="238" mass="24839">MRALRITLVVLVVLSGLFIAADRIALSMAEDEAAKKVKEAQGVAGAESASVSIHGFPFLTQVASKELDDVDVELTGMTAAAGGQEVTVTRVDASLSDVTIGGNFDSATAKEATGEADVSYRDLNAIAPAGVQVAYAGEERAAKNQVKISAKIDVLGREVEVPSPIYSTVKVTEKNTLQLHAETIPGSSIPGAEREIRKNVDFSTTVAGFPDGLELDEAETTADGVTFSLKGKDVELTS</sequence>
<organism evidence="1 2">
    <name type="scientific">Streptomyces armeniacus</name>
    <dbReference type="NCBI Taxonomy" id="83291"/>
    <lineage>
        <taxon>Bacteria</taxon>
        <taxon>Bacillati</taxon>
        <taxon>Actinomycetota</taxon>
        <taxon>Actinomycetes</taxon>
        <taxon>Kitasatosporales</taxon>
        <taxon>Streptomycetaceae</taxon>
        <taxon>Streptomyces</taxon>
    </lineage>
</organism>
<dbReference type="RefSeq" id="WP_208879956.1">
    <property type="nucleotide sequence ID" value="NZ_CP031320.1"/>
</dbReference>
<dbReference type="InterPro" id="IPR021373">
    <property type="entry name" value="DUF2993"/>
</dbReference>
<gene>
    <name evidence="1" type="ORF">DVA86_19430</name>
</gene>
<evidence type="ECO:0000313" key="2">
    <source>
        <dbReference type="Proteomes" id="UP000254425"/>
    </source>
</evidence>
<dbReference type="Proteomes" id="UP000254425">
    <property type="component" value="Chromosome"/>
</dbReference>
<evidence type="ECO:0000313" key="1">
    <source>
        <dbReference type="EMBL" id="AXK34493.1"/>
    </source>
</evidence>